<proteinExistence type="predicted"/>
<dbReference type="EC" id="3.6.4.12" evidence="2"/>
<gene>
    <name evidence="2" type="ORF">MNBD_BACTEROID04-274</name>
</gene>
<dbReference type="GO" id="GO:0006281">
    <property type="term" value="P:DNA repair"/>
    <property type="evidence" value="ECO:0007669"/>
    <property type="project" value="InterPro"/>
</dbReference>
<name>A0A3B0ULS5_9ZZZZ</name>
<dbReference type="Gene3D" id="2.40.50.140">
    <property type="entry name" value="Nucleic acid-binding proteins"/>
    <property type="match status" value="1"/>
</dbReference>
<sequence length="28" mass="3216">MITHIRGKLVEKNPTYVVIEANGIGYWL</sequence>
<dbReference type="Pfam" id="PF01330">
    <property type="entry name" value="RuvA_N"/>
    <property type="match status" value="1"/>
</dbReference>
<reference evidence="2" key="1">
    <citation type="submission" date="2018-06" db="EMBL/GenBank/DDBJ databases">
        <authorList>
            <person name="Zhirakovskaya E."/>
        </authorList>
    </citation>
    <scope>NUCLEOTIDE SEQUENCE</scope>
</reference>
<dbReference type="EMBL" id="UOER01000433">
    <property type="protein sequence ID" value="VAW25519.1"/>
    <property type="molecule type" value="Genomic_DNA"/>
</dbReference>
<feature type="non-terminal residue" evidence="2">
    <location>
        <position position="28"/>
    </location>
</feature>
<dbReference type="AlphaFoldDB" id="A0A3B0ULS5"/>
<dbReference type="GO" id="GO:0009378">
    <property type="term" value="F:four-way junction helicase activity"/>
    <property type="evidence" value="ECO:0007669"/>
    <property type="project" value="InterPro"/>
</dbReference>
<evidence type="ECO:0000313" key="2">
    <source>
        <dbReference type="EMBL" id="VAW25519.1"/>
    </source>
</evidence>
<organism evidence="2">
    <name type="scientific">hydrothermal vent metagenome</name>
    <dbReference type="NCBI Taxonomy" id="652676"/>
    <lineage>
        <taxon>unclassified sequences</taxon>
        <taxon>metagenomes</taxon>
        <taxon>ecological metagenomes</taxon>
    </lineage>
</organism>
<keyword evidence="2" id="KW-0347">Helicase</keyword>
<evidence type="ECO:0000259" key="1">
    <source>
        <dbReference type="Pfam" id="PF01330"/>
    </source>
</evidence>
<protein>
    <submittedName>
        <fullName evidence="2">Holliday junction ATP-dependent DNA helicase RuvA</fullName>
        <ecNumber evidence="2">3.6.4.12</ecNumber>
    </submittedName>
</protein>
<keyword evidence="2" id="KW-0547">Nucleotide-binding</keyword>
<accession>A0A3B0ULS5</accession>
<dbReference type="SUPFAM" id="SSF50249">
    <property type="entry name" value="Nucleic acid-binding proteins"/>
    <property type="match status" value="1"/>
</dbReference>
<dbReference type="GO" id="GO:0016787">
    <property type="term" value="F:hydrolase activity"/>
    <property type="evidence" value="ECO:0007669"/>
    <property type="project" value="UniProtKB-KW"/>
</dbReference>
<dbReference type="InterPro" id="IPR012340">
    <property type="entry name" value="NA-bd_OB-fold"/>
</dbReference>
<keyword evidence="2" id="KW-0378">Hydrolase</keyword>
<dbReference type="GO" id="GO:0006310">
    <property type="term" value="P:DNA recombination"/>
    <property type="evidence" value="ECO:0007669"/>
    <property type="project" value="InterPro"/>
</dbReference>
<keyword evidence="2" id="KW-0067">ATP-binding</keyword>
<dbReference type="GO" id="GO:0005524">
    <property type="term" value="F:ATP binding"/>
    <property type="evidence" value="ECO:0007669"/>
    <property type="project" value="InterPro"/>
</dbReference>
<dbReference type="InterPro" id="IPR013849">
    <property type="entry name" value="DNA_helicase_Holl-junc_RuvA_I"/>
</dbReference>
<feature type="domain" description="DNA helicase Holliday junction RuvA type" evidence="1">
    <location>
        <begin position="1"/>
        <end position="27"/>
    </location>
</feature>